<evidence type="ECO:0000256" key="2">
    <source>
        <dbReference type="SAM" id="Phobius"/>
    </source>
</evidence>
<evidence type="ECO:0008006" key="5">
    <source>
        <dbReference type="Google" id="ProtNLM"/>
    </source>
</evidence>
<accession>A0ABP0D8E3</accession>
<sequence>MKTGGIVVLVILLLLLAAGVGWVIFARLRAQRLGLPPPSWLSFIPFQSSSRSSYGVQPAPSSIGGWFQDRIRSIRGGFNKRMAAGSYEGAGTTNRSTARHGFGPLDPDDAWDTRVGAEADAYYYNEEQELGLHTNQHGNSSRLDIGGGASISNTAYLGGGAMGGSSYDMNVPSVATAGSEAEDRGRSRVRNPVAGTSNPFDDDADPSNISLRGVSPRPIVDAAGGNHGRDRQPESPTERRSMFRENV</sequence>
<feature type="region of interest" description="Disordered" evidence="1">
    <location>
        <begin position="89"/>
        <end position="110"/>
    </location>
</feature>
<comment type="caution">
    <text evidence="3">The sequence shown here is derived from an EMBL/GenBank/DDBJ whole genome shotgun (WGS) entry which is preliminary data.</text>
</comment>
<proteinExistence type="predicted"/>
<keyword evidence="2" id="KW-0472">Membrane</keyword>
<feature type="compositionally biased region" description="Basic and acidic residues" evidence="1">
    <location>
        <begin position="227"/>
        <end position="247"/>
    </location>
</feature>
<keyword evidence="2" id="KW-0812">Transmembrane</keyword>
<evidence type="ECO:0000313" key="3">
    <source>
        <dbReference type="EMBL" id="CAK7264483.1"/>
    </source>
</evidence>
<keyword evidence="2" id="KW-1133">Transmembrane helix</keyword>
<dbReference type="Proteomes" id="UP001642502">
    <property type="component" value="Unassembled WGS sequence"/>
</dbReference>
<feature type="region of interest" description="Disordered" evidence="1">
    <location>
        <begin position="175"/>
        <end position="247"/>
    </location>
</feature>
<keyword evidence="4" id="KW-1185">Reference proteome</keyword>
<name>A0ABP0D8E3_9PEZI</name>
<evidence type="ECO:0000256" key="1">
    <source>
        <dbReference type="SAM" id="MobiDB-lite"/>
    </source>
</evidence>
<evidence type="ECO:0000313" key="4">
    <source>
        <dbReference type="Proteomes" id="UP001642502"/>
    </source>
</evidence>
<protein>
    <recommendedName>
        <fullName evidence="5">Acid phosphatase-like protein</fullName>
    </recommendedName>
</protein>
<gene>
    <name evidence="3" type="ORF">SEPCBS119000_001010</name>
</gene>
<reference evidence="3 4" key="1">
    <citation type="submission" date="2024-01" db="EMBL/GenBank/DDBJ databases">
        <authorList>
            <person name="Allen C."/>
            <person name="Tagirdzhanova G."/>
        </authorList>
    </citation>
    <scope>NUCLEOTIDE SEQUENCE [LARGE SCALE GENOMIC DNA]</scope>
    <source>
        <strain evidence="3 4">CBS 119000</strain>
    </source>
</reference>
<feature type="transmembrane region" description="Helical" evidence="2">
    <location>
        <begin position="6"/>
        <end position="25"/>
    </location>
</feature>
<organism evidence="3 4">
    <name type="scientific">Sporothrix epigloea</name>
    <dbReference type="NCBI Taxonomy" id="1892477"/>
    <lineage>
        <taxon>Eukaryota</taxon>
        <taxon>Fungi</taxon>
        <taxon>Dikarya</taxon>
        <taxon>Ascomycota</taxon>
        <taxon>Pezizomycotina</taxon>
        <taxon>Sordariomycetes</taxon>
        <taxon>Sordariomycetidae</taxon>
        <taxon>Ophiostomatales</taxon>
        <taxon>Ophiostomataceae</taxon>
        <taxon>Sporothrix</taxon>
    </lineage>
</organism>
<dbReference type="EMBL" id="CAWUON010000007">
    <property type="protein sequence ID" value="CAK7264483.1"/>
    <property type="molecule type" value="Genomic_DNA"/>
</dbReference>